<name>A0A515D2K8_SERLI</name>
<evidence type="ECO:0000259" key="1">
    <source>
        <dbReference type="Pfam" id="PF06048"/>
    </source>
</evidence>
<sequence>MKFAPNVKQLPKDKLTEAIIFAGADAYAHAQHWIESEGKKHGDDIPPVYLGKKQLAELDNLRIIDKGRQSARVYLAGDIAPIQINAIGEKLALAGVQEAKLYKGIPDREPENWRGYLARLRDDAERGESLVEEMRRASGERAPADELAPRVESRAGGLYWVTPKIDKQSGEVIRPGQWLCGAVDVLGTGEGDGSDFVILRWQPTGNRPERTEAIPAGDIGNREGWARLSNRGLRVTAKNHLRAILADHLTDSDTGELWNVATLSGWQHGVYIMPDGEIIGDSQKRVVFHGRSATASGYTVTGTAESWRDNVAALVVGNPSMMLGVAAALVAPLVGLVGADGFGVHFFQQSSAGKTTTANIASSLYGNPDMLRLTWYGTALGIANEAQAHHDGLLALDEVGQGADPKSVATSAYTLFNGSGKLQGAKDGGNRELKRWRTVAISTGEMDIETYLLSHGIKPKAGQLVRLLNVPMEKATVFHSLPSGKAHADALRDAWTAHHGAAGREWVRWLAEHPKEVQEAADAARQRWRGLIPESYGEQIHRVGEKFALMEAALILAADITGWDAQMCRDAIQHSFNSWVKEFGTGNKEHQQIIEQAEEFLNAYGMSRFAPLDYDSHDLPIPELMGYRDNGGRFDDPMLFYVLPAPFKKHVAGTHNKDAAARVLHEAGMLKRPTSGKNWQIRTPRLKHLNNARPWTYVLLFAPEFEESEAESPTRE</sequence>
<dbReference type="EMBL" id="CP033893">
    <property type="protein sequence ID" value="QDL34655.1"/>
    <property type="molecule type" value="Genomic_DNA"/>
</dbReference>
<evidence type="ECO:0000313" key="3">
    <source>
        <dbReference type="Proteomes" id="UP000317572"/>
    </source>
</evidence>
<accession>A0A515D2K8</accession>
<feature type="domain" description="DUF927" evidence="1">
    <location>
        <begin position="166"/>
        <end position="434"/>
    </location>
</feature>
<dbReference type="AlphaFoldDB" id="A0A515D2K8"/>
<protein>
    <submittedName>
        <fullName evidence="2">DUF927 domain-containing protein</fullName>
    </submittedName>
</protein>
<reference evidence="2 3" key="1">
    <citation type="submission" date="2018-11" db="EMBL/GenBank/DDBJ databases">
        <title>The first complete genome of Serratia liquefaciens isolated from metalophyte plant revel distinctness adaptive mechanisms in an extreme habitat.</title>
        <authorList>
            <person name="Caneschi W.L."/>
            <person name="Sanchez A.B."/>
            <person name="Felestrino E.B."/>
            <person name="Assis R.A.B."/>
            <person name="Lemes C.G.C."/>
            <person name="Cordeiro I.F."/>
            <person name="Fonseca N.P."/>
            <person name="Villa M."/>
            <person name="Vieira I.T."/>
            <person name="Moraes L.A."/>
            <person name="Kamino L.H.Y."/>
            <person name="do Carmo F."/>
            <person name="Garcia C.M."/>
            <person name="Almeida N.F."/>
            <person name="Silva R.S."/>
            <person name="Ferro J.A."/>
            <person name="Ferro M.I.T."/>
            <person name="Varani A.M."/>
            <person name="Ferreira R.M."/>
            <person name="dos Santos V.L."/>
            <person name="Silva U.C."/>
            <person name="Setubal J.C."/>
            <person name="Moreira L.M."/>
        </authorList>
    </citation>
    <scope>NUCLEOTIDE SEQUENCE [LARGE SCALE GENOMIC DNA]</scope>
    <source>
        <strain evidence="2 3">FG3</strain>
    </source>
</reference>
<evidence type="ECO:0000313" key="2">
    <source>
        <dbReference type="EMBL" id="QDL34655.1"/>
    </source>
</evidence>
<dbReference type="Proteomes" id="UP000317572">
    <property type="component" value="Chromosome"/>
</dbReference>
<proteinExistence type="predicted"/>
<dbReference type="InterPro" id="IPR009270">
    <property type="entry name" value="DUF927"/>
</dbReference>
<gene>
    <name evidence="2" type="ORF">EGO53_24060</name>
</gene>
<dbReference type="Pfam" id="PF06048">
    <property type="entry name" value="DUF927"/>
    <property type="match status" value="1"/>
</dbReference>
<organism evidence="2 3">
    <name type="scientific">Serratia liquefaciens</name>
    <dbReference type="NCBI Taxonomy" id="614"/>
    <lineage>
        <taxon>Bacteria</taxon>
        <taxon>Pseudomonadati</taxon>
        <taxon>Pseudomonadota</taxon>
        <taxon>Gammaproteobacteria</taxon>
        <taxon>Enterobacterales</taxon>
        <taxon>Yersiniaceae</taxon>
        <taxon>Serratia</taxon>
    </lineage>
</organism>
<dbReference type="RefSeq" id="WP_142816199.1">
    <property type="nucleotide sequence ID" value="NZ_CP033893.1"/>
</dbReference>